<proteinExistence type="inferred from homology"/>
<evidence type="ECO:0000256" key="8">
    <source>
        <dbReference type="PROSITE-ProRule" id="PRU01240"/>
    </source>
</evidence>
<evidence type="ECO:0000256" key="6">
    <source>
        <dbReference type="ARBA" id="ARBA00022825"/>
    </source>
</evidence>
<feature type="domain" description="Peptidase S8/S53" evidence="10">
    <location>
        <begin position="420"/>
        <end position="480"/>
    </location>
</feature>
<accession>A0A7W4ZCG4</accession>
<evidence type="ECO:0000259" key="10">
    <source>
        <dbReference type="Pfam" id="PF00082"/>
    </source>
</evidence>
<feature type="domain" description="Fervidolysin-like N-terminal prodomain" evidence="12">
    <location>
        <begin position="29"/>
        <end position="83"/>
    </location>
</feature>
<dbReference type="InterPro" id="IPR000209">
    <property type="entry name" value="Peptidase_S8/S53_dom"/>
</dbReference>
<evidence type="ECO:0000256" key="9">
    <source>
        <dbReference type="SAM" id="SignalP"/>
    </source>
</evidence>
<keyword evidence="5 8" id="KW-0378">Hydrolase</keyword>
<protein>
    <submittedName>
        <fullName evidence="13">Subtilisin family serine protease</fullName>
    </submittedName>
</protein>
<dbReference type="InterPro" id="IPR050131">
    <property type="entry name" value="Peptidase_S8_subtilisin-like"/>
</dbReference>
<dbReference type="PROSITE" id="PS00137">
    <property type="entry name" value="SUBTILASE_HIS"/>
    <property type="match status" value="1"/>
</dbReference>
<dbReference type="InterPro" id="IPR003137">
    <property type="entry name" value="PA_domain"/>
</dbReference>
<keyword evidence="4" id="KW-0479">Metal-binding</keyword>
<dbReference type="CDD" id="cd07477">
    <property type="entry name" value="Peptidases_S8_Subtilisin_subset"/>
    <property type="match status" value="1"/>
</dbReference>
<dbReference type="InterPro" id="IPR037045">
    <property type="entry name" value="S8pro/Inhibitor_I9_sf"/>
</dbReference>
<dbReference type="PROSITE" id="PS51892">
    <property type="entry name" value="SUBTILASE"/>
    <property type="match status" value="1"/>
</dbReference>
<feature type="signal peptide" evidence="9">
    <location>
        <begin position="1"/>
        <end position="23"/>
    </location>
</feature>
<dbReference type="InterPro" id="IPR036852">
    <property type="entry name" value="Peptidase_S8/S53_dom_sf"/>
</dbReference>
<evidence type="ECO:0000313" key="14">
    <source>
        <dbReference type="Proteomes" id="UP000535937"/>
    </source>
</evidence>
<sequence length="513" mass="52303">MTNKLPLFAASALALALSAQASADNDRYIIKFKEGKGPAIQAQMKQHGGRVALGLEKRNAVAAHLPEKALQALQNNPNVEYVEEDVKRYLMAQSVPYGIPMVQADQVSDVLAGNRTVCIIDSGYNIAHEDLSGNAVTGTSDSGTGNWYEDQDGHGTHVAGTIAAINNSVGVVGVMPSANINLHIVKVFNADGWGYSSSLVAAADTCVSNGANVINMSLGGERASRTEERAFADIYNTAGVLSIAAAGNDGNTRHSYPASYDSVVSVAAIDSNKAVADFSQQTDQVELSGPGVEVLSSVPMGTGLDTSLTVAGTPVEALAMEGSPLASATGALADCGTAESACTAAADKVCLIQRGNISFADKVLNCEAGGGIAAVIYNNEPGMLSGTLGETVTSIPSAGISDTDGAALLNQLGVSTTLSVEASDYAYFNGTSMATPHVVGVAALVWSNFPNCANGEIRAALDASAEDLGAAGRDNAYGYGLVQAKAAVDYLTANGCTGTNPSDGGSCKGKNCK</sequence>
<dbReference type="InterPro" id="IPR015500">
    <property type="entry name" value="Peptidase_S8_subtilisin-rel"/>
</dbReference>
<dbReference type="Pfam" id="PF00082">
    <property type="entry name" value="Peptidase_S8"/>
    <property type="match status" value="2"/>
</dbReference>
<dbReference type="PANTHER" id="PTHR43806">
    <property type="entry name" value="PEPTIDASE S8"/>
    <property type="match status" value="1"/>
</dbReference>
<evidence type="ECO:0000256" key="7">
    <source>
        <dbReference type="PIRSR" id="PIRSR615500-1"/>
    </source>
</evidence>
<dbReference type="InterPro" id="IPR023828">
    <property type="entry name" value="Peptidase_S8_Ser-AS"/>
</dbReference>
<dbReference type="PRINTS" id="PR00723">
    <property type="entry name" value="SUBTILISIN"/>
</dbReference>
<feature type="chain" id="PRO_5031046848" evidence="9">
    <location>
        <begin position="24"/>
        <end position="513"/>
    </location>
</feature>
<evidence type="ECO:0000313" key="13">
    <source>
        <dbReference type="EMBL" id="MBB3063340.1"/>
    </source>
</evidence>
<keyword evidence="2" id="KW-0964">Secreted</keyword>
<dbReference type="InterPro" id="IPR022398">
    <property type="entry name" value="Peptidase_S8_His-AS"/>
</dbReference>
<keyword evidence="2" id="KW-0134">Cell wall</keyword>
<dbReference type="EMBL" id="JACHWZ010000028">
    <property type="protein sequence ID" value="MBB3063340.1"/>
    <property type="molecule type" value="Genomic_DNA"/>
</dbReference>
<keyword evidence="3 8" id="KW-0645">Protease</keyword>
<reference evidence="13 14" key="1">
    <citation type="submission" date="2020-08" db="EMBL/GenBank/DDBJ databases">
        <title>Genomic Encyclopedia of Type Strains, Phase III (KMG-III): the genomes of soil and plant-associated and newly described type strains.</title>
        <authorList>
            <person name="Whitman W."/>
        </authorList>
    </citation>
    <scope>NUCLEOTIDE SEQUENCE [LARGE SCALE GENOMIC DNA]</scope>
    <source>
        <strain evidence="13 14">CECT 8799</strain>
    </source>
</reference>
<feature type="active site" description="Charge relay system" evidence="7 8">
    <location>
        <position position="432"/>
    </location>
</feature>
<dbReference type="Pfam" id="PF22148">
    <property type="entry name" value="Fervidolysin_NPro-like"/>
    <property type="match status" value="1"/>
</dbReference>
<dbReference type="GO" id="GO:0005615">
    <property type="term" value="C:extracellular space"/>
    <property type="evidence" value="ECO:0007669"/>
    <property type="project" value="TreeGrafter"/>
</dbReference>
<dbReference type="Gene3D" id="3.30.70.80">
    <property type="entry name" value="Peptidase S8 propeptide/proteinase inhibitor I9"/>
    <property type="match status" value="1"/>
</dbReference>
<dbReference type="GO" id="GO:0004252">
    <property type="term" value="F:serine-type endopeptidase activity"/>
    <property type="evidence" value="ECO:0007669"/>
    <property type="project" value="UniProtKB-UniRule"/>
</dbReference>
<evidence type="ECO:0000256" key="1">
    <source>
        <dbReference type="ARBA" id="ARBA00011073"/>
    </source>
</evidence>
<evidence type="ECO:0000259" key="12">
    <source>
        <dbReference type="Pfam" id="PF22148"/>
    </source>
</evidence>
<dbReference type="InterPro" id="IPR034202">
    <property type="entry name" value="Subtilisin_Carlsberg-like"/>
</dbReference>
<organism evidence="13 14">
    <name type="scientific">Microbulbifer rhizosphaerae</name>
    <dbReference type="NCBI Taxonomy" id="1562603"/>
    <lineage>
        <taxon>Bacteria</taxon>
        <taxon>Pseudomonadati</taxon>
        <taxon>Pseudomonadota</taxon>
        <taxon>Gammaproteobacteria</taxon>
        <taxon>Cellvibrionales</taxon>
        <taxon>Microbulbiferaceae</taxon>
        <taxon>Microbulbifer</taxon>
    </lineage>
</organism>
<feature type="active site" description="Charge relay system" evidence="7 8">
    <location>
        <position position="121"/>
    </location>
</feature>
<comment type="caution">
    <text evidence="13">The sequence shown here is derived from an EMBL/GenBank/DDBJ whole genome shotgun (WGS) entry which is preliminary data.</text>
</comment>
<dbReference type="PANTHER" id="PTHR43806:SF11">
    <property type="entry name" value="CEREVISIN-RELATED"/>
    <property type="match status" value="1"/>
</dbReference>
<keyword evidence="9" id="KW-0732">Signal</keyword>
<keyword evidence="6 8" id="KW-0720">Serine protease</keyword>
<dbReference type="AlphaFoldDB" id="A0A7W4ZCG4"/>
<name>A0A7W4ZCG4_9GAMM</name>
<dbReference type="GO" id="GO:0046872">
    <property type="term" value="F:metal ion binding"/>
    <property type="evidence" value="ECO:0007669"/>
    <property type="project" value="UniProtKB-KW"/>
</dbReference>
<feature type="domain" description="PA" evidence="11">
    <location>
        <begin position="332"/>
        <end position="408"/>
    </location>
</feature>
<dbReference type="Proteomes" id="UP000535937">
    <property type="component" value="Unassembled WGS sequence"/>
</dbReference>
<dbReference type="SUPFAM" id="SSF52743">
    <property type="entry name" value="Subtilisin-like"/>
    <property type="match status" value="1"/>
</dbReference>
<gene>
    <name evidence="13" type="ORF">FHS09_004198</name>
</gene>
<evidence type="ECO:0000256" key="2">
    <source>
        <dbReference type="ARBA" id="ARBA00022512"/>
    </source>
</evidence>
<evidence type="ECO:0000259" key="11">
    <source>
        <dbReference type="Pfam" id="PF02225"/>
    </source>
</evidence>
<evidence type="ECO:0000256" key="5">
    <source>
        <dbReference type="ARBA" id="ARBA00022801"/>
    </source>
</evidence>
<dbReference type="GO" id="GO:0006508">
    <property type="term" value="P:proteolysis"/>
    <property type="evidence" value="ECO:0007669"/>
    <property type="project" value="UniProtKB-KW"/>
</dbReference>
<evidence type="ECO:0000256" key="3">
    <source>
        <dbReference type="ARBA" id="ARBA00022670"/>
    </source>
</evidence>
<dbReference type="Pfam" id="PF02225">
    <property type="entry name" value="PA"/>
    <property type="match status" value="1"/>
</dbReference>
<comment type="similarity">
    <text evidence="1 8">Belongs to the peptidase S8 family.</text>
</comment>
<dbReference type="Gene3D" id="3.50.30.30">
    <property type="match status" value="1"/>
</dbReference>
<evidence type="ECO:0000256" key="4">
    <source>
        <dbReference type="ARBA" id="ARBA00022723"/>
    </source>
</evidence>
<dbReference type="Gene3D" id="3.40.50.200">
    <property type="entry name" value="Peptidase S8/S53 domain"/>
    <property type="match status" value="1"/>
</dbReference>
<dbReference type="PROSITE" id="PS00138">
    <property type="entry name" value="SUBTILASE_SER"/>
    <property type="match status" value="1"/>
</dbReference>
<dbReference type="SUPFAM" id="SSF54897">
    <property type="entry name" value="Protease propeptides/inhibitors"/>
    <property type="match status" value="1"/>
</dbReference>
<feature type="active site" description="Charge relay system" evidence="7 8">
    <location>
        <position position="154"/>
    </location>
</feature>
<dbReference type="RefSeq" id="WP_183463430.1">
    <property type="nucleotide sequence ID" value="NZ_JACHWZ010000028.1"/>
</dbReference>
<dbReference type="InterPro" id="IPR054399">
    <property type="entry name" value="Fervidolysin-like_N_prodom"/>
</dbReference>
<feature type="domain" description="Peptidase S8/S53" evidence="10">
    <location>
        <begin position="116"/>
        <end position="299"/>
    </location>
</feature>
<keyword evidence="14" id="KW-1185">Reference proteome</keyword>